<accession>A0A5J4T1C0</accession>
<proteinExistence type="predicted"/>
<sequence>MEELLIALLNRIKEKVGQGHALPLRWVDEDTGQLETDEDTYPVTFPCVLVSNTDTNWTDIGLGAQKGEIQLSVKLAIDCYDDTHIGSGTTDKIRERQQLSTEVYKALQGFRVNKYMSAMVRLKSRDYTLPGNIKVYEKVFRFYFHDESAKQGNPPRP</sequence>
<gene>
    <name evidence="1" type="ORF">EZS27_001381</name>
</gene>
<reference evidence="1" key="1">
    <citation type="submission" date="2019-03" db="EMBL/GenBank/DDBJ databases">
        <title>Single cell metagenomics reveals metabolic interactions within the superorganism composed of flagellate Streblomastix strix and complex community of Bacteroidetes bacteria on its surface.</title>
        <authorList>
            <person name="Treitli S.C."/>
            <person name="Kolisko M."/>
            <person name="Husnik F."/>
            <person name="Keeling P."/>
            <person name="Hampl V."/>
        </authorList>
    </citation>
    <scope>NUCLEOTIDE SEQUENCE</scope>
    <source>
        <strain evidence="1">STM</strain>
    </source>
</reference>
<evidence type="ECO:0000313" key="1">
    <source>
        <dbReference type="EMBL" id="KAA6351235.1"/>
    </source>
</evidence>
<organism evidence="1">
    <name type="scientific">termite gut metagenome</name>
    <dbReference type="NCBI Taxonomy" id="433724"/>
    <lineage>
        <taxon>unclassified sequences</taxon>
        <taxon>metagenomes</taxon>
        <taxon>organismal metagenomes</taxon>
    </lineage>
</organism>
<dbReference type="EMBL" id="SNRY01000016">
    <property type="protein sequence ID" value="KAA6351235.1"/>
    <property type="molecule type" value="Genomic_DNA"/>
</dbReference>
<comment type="caution">
    <text evidence="1">The sequence shown here is derived from an EMBL/GenBank/DDBJ whole genome shotgun (WGS) entry which is preliminary data.</text>
</comment>
<protein>
    <submittedName>
        <fullName evidence="1">Uncharacterized protein</fullName>
    </submittedName>
</protein>
<dbReference type="AlphaFoldDB" id="A0A5J4T1C0"/>
<name>A0A5J4T1C0_9ZZZZ</name>